<evidence type="ECO:0000313" key="4">
    <source>
        <dbReference type="EMBL" id="KGR91248.1"/>
    </source>
</evidence>
<keyword evidence="2" id="KW-0178">Competence</keyword>
<keyword evidence="3" id="KW-0812">Transmembrane</keyword>
<comment type="subcellular location">
    <subcellularLocation>
        <location evidence="1">Cell surface</location>
    </subcellularLocation>
</comment>
<dbReference type="RefSeq" id="WP_036174545.1">
    <property type="nucleotide sequence ID" value="NZ_AVCZ01000009.1"/>
</dbReference>
<dbReference type="NCBIfam" id="TIGR02532">
    <property type="entry name" value="IV_pilin_GFxxxE"/>
    <property type="match status" value="1"/>
</dbReference>
<organism evidence="4 5">
    <name type="scientific">Ureibacillus massiliensis 4400831 = CIP 108448 = CCUG 49529</name>
    <dbReference type="NCBI Taxonomy" id="1211035"/>
    <lineage>
        <taxon>Bacteria</taxon>
        <taxon>Bacillati</taxon>
        <taxon>Bacillota</taxon>
        <taxon>Bacilli</taxon>
        <taxon>Bacillales</taxon>
        <taxon>Caryophanaceae</taxon>
        <taxon>Ureibacillus</taxon>
    </lineage>
</organism>
<accession>A0A0A3J7W2</accession>
<dbReference type="Proteomes" id="UP000030595">
    <property type="component" value="Unassembled WGS sequence"/>
</dbReference>
<dbReference type="OrthoDB" id="2970736at2"/>
<evidence type="ECO:0000256" key="3">
    <source>
        <dbReference type="SAM" id="Phobius"/>
    </source>
</evidence>
<keyword evidence="3" id="KW-1133">Transmembrane helix</keyword>
<dbReference type="EMBL" id="JPVQ01000009">
    <property type="protein sequence ID" value="KGR91248.1"/>
    <property type="molecule type" value="Genomic_DNA"/>
</dbReference>
<evidence type="ECO:0008006" key="6">
    <source>
        <dbReference type="Google" id="ProtNLM"/>
    </source>
</evidence>
<comment type="caution">
    <text evidence="4">The sequence shown here is derived from an EMBL/GenBank/DDBJ whole genome shotgun (WGS) entry which is preliminary data.</text>
</comment>
<sequence>MLKKLNKMRSEDGFSLIEVIISLVILTIILLSIFSLIIQAMKTREVSENIIDATYIAQTEMENAFAVSNSSNFDERITSIQNQLNYPPPISTNGALIFRKTKIIESNEVIIQLELRNHSSLPNLTPIIIKVFEVRNSEEKLTAQMENILAWR</sequence>
<proteinExistence type="predicted"/>
<dbReference type="Pfam" id="PF07963">
    <property type="entry name" value="N_methyl"/>
    <property type="match status" value="1"/>
</dbReference>
<evidence type="ECO:0000256" key="1">
    <source>
        <dbReference type="ARBA" id="ARBA00004241"/>
    </source>
</evidence>
<name>A0A0A3J7W2_9BACL</name>
<dbReference type="InterPro" id="IPR012902">
    <property type="entry name" value="N_methyl_site"/>
</dbReference>
<gene>
    <name evidence="4" type="ORF">CD30_07355</name>
</gene>
<protein>
    <recommendedName>
        <fullName evidence="6">Prepilin-type N-terminal cleavage/methylation domain-containing protein</fullName>
    </recommendedName>
</protein>
<evidence type="ECO:0000313" key="5">
    <source>
        <dbReference type="Proteomes" id="UP000030595"/>
    </source>
</evidence>
<feature type="transmembrane region" description="Helical" evidence="3">
    <location>
        <begin position="20"/>
        <end position="38"/>
    </location>
</feature>
<dbReference type="eggNOG" id="COG4967">
    <property type="taxonomic scope" value="Bacteria"/>
</dbReference>
<dbReference type="GO" id="GO:0009986">
    <property type="term" value="C:cell surface"/>
    <property type="evidence" value="ECO:0007669"/>
    <property type="project" value="UniProtKB-SubCell"/>
</dbReference>
<keyword evidence="5" id="KW-1185">Reference proteome</keyword>
<dbReference type="GO" id="GO:0030420">
    <property type="term" value="P:establishment of competence for transformation"/>
    <property type="evidence" value="ECO:0007669"/>
    <property type="project" value="UniProtKB-KW"/>
</dbReference>
<keyword evidence="3" id="KW-0472">Membrane</keyword>
<evidence type="ECO:0000256" key="2">
    <source>
        <dbReference type="ARBA" id="ARBA00023287"/>
    </source>
</evidence>
<reference evidence="4 5" key="1">
    <citation type="submission" date="2014-02" db="EMBL/GenBank/DDBJ databases">
        <title>Draft genome sequence of Lysinibacillus massiliensis CCUG 49529.</title>
        <authorList>
            <person name="Zhang F."/>
            <person name="Wang G."/>
            <person name="Zhang L."/>
        </authorList>
    </citation>
    <scope>NUCLEOTIDE SEQUENCE [LARGE SCALE GENOMIC DNA]</scope>
    <source>
        <strain evidence="4 5">CCUG 49529</strain>
    </source>
</reference>
<dbReference type="AlphaFoldDB" id="A0A0A3J7W2"/>